<evidence type="ECO:0000313" key="7">
    <source>
        <dbReference type="Proteomes" id="UP000663832"/>
    </source>
</evidence>
<dbReference type="PANTHER" id="PTHR36902">
    <property type="entry name" value="ENRICHED IN SURFACE-LABELED PROTEOME PROTEIN 9"/>
    <property type="match status" value="1"/>
</dbReference>
<feature type="chain" id="PRO_5036222877" description="LolA-like domain-containing protein" evidence="2">
    <location>
        <begin position="20"/>
        <end position="516"/>
    </location>
</feature>
<evidence type="ECO:0000313" key="5">
    <source>
        <dbReference type="EMBL" id="CAF0825609.1"/>
    </source>
</evidence>
<organism evidence="4 8">
    <name type="scientific">Adineta steineri</name>
    <dbReference type="NCBI Taxonomy" id="433720"/>
    <lineage>
        <taxon>Eukaryota</taxon>
        <taxon>Metazoa</taxon>
        <taxon>Spiralia</taxon>
        <taxon>Gnathifera</taxon>
        <taxon>Rotifera</taxon>
        <taxon>Eurotatoria</taxon>
        <taxon>Bdelloidea</taxon>
        <taxon>Adinetida</taxon>
        <taxon>Adinetidae</taxon>
        <taxon>Adineta</taxon>
    </lineage>
</organism>
<dbReference type="Pfam" id="PF25898">
    <property type="entry name" value="LolA_2nd_metazoa"/>
    <property type="match status" value="1"/>
</dbReference>
<keyword evidence="2" id="KW-0732">Signal</keyword>
<name>A0A813S419_9BILA</name>
<feature type="region of interest" description="Disordered" evidence="1">
    <location>
        <begin position="26"/>
        <end position="50"/>
    </location>
</feature>
<dbReference type="AlphaFoldDB" id="A0A813S419"/>
<feature type="signal peptide" evidence="2">
    <location>
        <begin position="1"/>
        <end position="19"/>
    </location>
</feature>
<dbReference type="OrthoDB" id="5983572at2759"/>
<evidence type="ECO:0000313" key="4">
    <source>
        <dbReference type="EMBL" id="CAF0789260.1"/>
    </source>
</evidence>
<dbReference type="Proteomes" id="UP000663877">
    <property type="component" value="Unassembled WGS sequence"/>
</dbReference>
<dbReference type="Proteomes" id="UP000663832">
    <property type="component" value="Unassembled WGS sequence"/>
</dbReference>
<dbReference type="EMBL" id="CAJNOM010000097">
    <property type="protein sequence ID" value="CAF1040626.1"/>
    <property type="molecule type" value="Genomic_DNA"/>
</dbReference>
<gene>
    <name evidence="4" type="ORF">BJG266_LOCUS4580</name>
    <name evidence="6" type="ORF">QVE165_LOCUS17052</name>
    <name evidence="5" type="ORF">QVE165_LOCUS5501</name>
</gene>
<evidence type="ECO:0000313" key="8">
    <source>
        <dbReference type="Proteomes" id="UP000663877"/>
    </source>
</evidence>
<evidence type="ECO:0000259" key="3">
    <source>
        <dbReference type="Pfam" id="PF25898"/>
    </source>
</evidence>
<comment type="caution">
    <text evidence="4">The sequence shown here is derived from an EMBL/GenBank/DDBJ whole genome shotgun (WGS) entry which is preliminary data.</text>
</comment>
<reference evidence="4" key="1">
    <citation type="submission" date="2021-02" db="EMBL/GenBank/DDBJ databases">
        <authorList>
            <person name="Nowell W R."/>
        </authorList>
    </citation>
    <scope>NUCLEOTIDE SEQUENCE</scope>
</reference>
<dbReference type="PANTHER" id="PTHR36902:SF1">
    <property type="entry name" value="ENRICHED IN SURFACE-LABELED PROTEOME PROTEIN 9"/>
    <property type="match status" value="1"/>
</dbReference>
<sequence length="516" mass="59388">MKQYGLFCLLILFILGFNAQDPTTTLSPDWNGDPSVCTHDPSTPSTNDKPLPKFPNKAEFALESVEVRHLLNITLRSESTIYQYIYNYDANSLIVSKNQNGFISVEHSYYNILKKSTYYGGEVCLVTDISTNKDMDGASAIQLQDIGWHIRPLNEFLQFSSNDPQRPIIRPKFLGQDVIRGIPVDKWQTCYVDKVNYRTVRRIWHFAQQNYSTATGPVGEYAVPIQALVIGSFHAPNGTRIIEFDQVFNVHGYRHGIMGENDALSPPKGVFCNRDQGQNLISLKDAGISWPDHFSVRVQFLTSRTAQWGSFHLYYDQSRADNSRRLRYDYIPFGTEDFISVIHEYNDNLTYVIDRRIGTCRISRGVDIPDVVPFYDPVRFFIKNEAKFIFNPPQKAWEYNGVRSCRDNTINCTILTTPINNFPAMVELDIGFPTDETWAYTNVEYGWSMRAPYSRPPPGAPKLFDYPVSLYLRMYQYRNPSIAPPFNVLTEDIEYEFYEMSHDLKSSDFDTTLGLR</sequence>
<dbReference type="InterPro" id="IPR058831">
    <property type="entry name" value="LolA-like_dom_2nd"/>
</dbReference>
<keyword evidence="7" id="KW-1185">Reference proteome</keyword>
<evidence type="ECO:0000256" key="1">
    <source>
        <dbReference type="SAM" id="MobiDB-lite"/>
    </source>
</evidence>
<evidence type="ECO:0000313" key="6">
    <source>
        <dbReference type="EMBL" id="CAF1040626.1"/>
    </source>
</evidence>
<evidence type="ECO:0000256" key="2">
    <source>
        <dbReference type="SAM" id="SignalP"/>
    </source>
</evidence>
<accession>A0A813S419</accession>
<dbReference type="EMBL" id="CAJNOM010000022">
    <property type="protein sequence ID" value="CAF0825609.1"/>
    <property type="molecule type" value="Genomic_DNA"/>
</dbReference>
<protein>
    <recommendedName>
        <fullName evidence="3">LolA-like domain-containing protein</fullName>
    </recommendedName>
</protein>
<dbReference type="EMBL" id="CAJNOI010000011">
    <property type="protein sequence ID" value="CAF0789260.1"/>
    <property type="molecule type" value="Genomic_DNA"/>
</dbReference>
<proteinExistence type="predicted"/>
<feature type="domain" description="LolA-like" evidence="3">
    <location>
        <begin position="267"/>
        <end position="414"/>
    </location>
</feature>